<dbReference type="InterPro" id="IPR002575">
    <property type="entry name" value="Aminoglycoside_PTrfase"/>
</dbReference>
<feature type="region of interest" description="Disordered" evidence="7">
    <location>
        <begin position="750"/>
        <end position="781"/>
    </location>
</feature>
<feature type="region of interest" description="Disordered" evidence="7">
    <location>
        <begin position="797"/>
        <end position="816"/>
    </location>
</feature>
<dbReference type="SUPFAM" id="SSF56112">
    <property type="entry name" value="Protein kinase-like (PK-like)"/>
    <property type="match status" value="1"/>
</dbReference>
<dbReference type="OrthoDB" id="537032at2759"/>
<evidence type="ECO:0000256" key="5">
    <source>
        <dbReference type="ARBA" id="ARBA00023136"/>
    </source>
</evidence>
<evidence type="ECO:0000313" key="9">
    <source>
        <dbReference type="EMBL" id="RKU44777.1"/>
    </source>
</evidence>
<dbReference type="GO" id="GO:0050291">
    <property type="term" value="F:sphingosine N-acyltransferase activity"/>
    <property type="evidence" value="ECO:0007669"/>
    <property type="project" value="InterPro"/>
</dbReference>
<keyword evidence="4" id="KW-1133">Transmembrane helix</keyword>
<dbReference type="InterPro" id="IPR011009">
    <property type="entry name" value="Kinase-like_dom_sf"/>
</dbReference>
<evidence type="ECO:0000256" key="4">
    <source>
        <dbReference type="ARBA" id="ARBA00022989"/>
    </source>
</evidence>
<dbReference type="STRING" id="177199.A0A420YAB5"/>
<feature type="compositionally biased region" description="Acidic residues" evidence="7">
    <location>
        <begin position="240"/>
        <end position="251"/>
    </location>
</feature>
<dbReference type="InterPro" id="IPR006634">
    <property type="entry name" value="TLC-dom"/>
</dbReference>
<dbReference type="InterPro" id="IPR016439">
    <property type="entry name" value="Lag1/Lac1-like"/>
</dbReference>
<evidence type="ECO:0000256" key="1">
    <source>
        <dbReference type="ARBA" id="ARBA00004141"/>
    </source>
</evidence>
<dbReference type="PANTHER" id="PTHR12560:SF0">
    <property type="entry name" value="LD18904P"/>
    <property type="match status" value="1"/>
</dbReference>
<evidence type="ECO:0000256" key="7">
    <source>
        <dbReference type="SAM" id="MobiDB-lite"/>
    </source>
</evidence>
<protein>
    <submittedName>
        <fullName evidence="9">Sphingosine N-acyltransferase lag1</fullName>
    </submittedName>
</protein>
<dbReference type="Proteomes" id="UP000275385">
    <property type="component" value="Unassembled WGS sequence"/>
</dbReference>
<evidence type="ECO:0000256" key="6">
    <source>
        <dbReference type="PROSITE-ProRule" id="PRU00205"/>
    </source>
</evidence>
<dbReference type="SMART" id="SM00724">
    <property type="entry name" value="TLC"/>
    <property type="match status" value="1"/>
</dbReference>
<dbReference type="Pfam" id="PF01636">
    <property type="entry name" value="APH"/>
    <property type="match status" value="1"/>
</dbReference>
<feature type="domain" description="TLC" evidence="8">
    <location>
        <begin position="504"/>
        <end position="745"/>
    </location>
</feature>
<dbReference type="Pfam" id="PF03798">
    <property type="entry name" value="TRAM_LAG1_CLN8"/>
    <property type="match status" value="1"/>
</dbReference>
<dbReference type="PANTHER" id="PTHR12560">
    <property type="entry name" value="LONGEVITY ASSURANCE FACTOR 1 LAG1"/>
    <property type="match status" value="1"/>
</dbReference>
<name>A0A420YAB5_9PEZI</name>
<dbReference type="AlphaFoldDB" id="A0A420YAB5"/>
<evidence type="ECO:0000256" key="2">
    <source>
        <dbReference type="ARBA" id="ARBA00009808"/>
    </source>
</evidence>
<evidence type="ECO:0000256" key="3">
    <source>
        <dbReference type="ARBA" id="ARBA00022692"/>
    </source>
</evidence>
<accession>A0A420YAB5</accession>
<comment type="subcellular location">
    <subcellularLocation>
        <location evidence="1">Membrane</location>
        <topology evidence="1">Multi-pass membrane protein</topology>
    </subcellularLocation>
</comment>
<dbReference type="Gene3D" id="3.90.1200.10">
    <property type="match status" value="1"/>
</dbReference>
<dbReference type="PROSITE" id="PS50922">
    <property type="entry name" value="TLC"/>
    <property type="match status" value="1"/>
</dbReference>
<organism evidence="9 10">
    <name type="scientific">Coniochaeta pulveracea</name>
    <dbReference type="NCBI Taxonomy" id="177199"/>
    <lineage>
        <taxon>Eukaryota</taxon>
        <taxon>Fungi</taxon>
        <taxon>Dikarya</taxon>
        <taxon>Ascomycota</taxon>
        <taxon>Pezizomycotina</taxon>
        <taxon>Sordariomycetes</taxon>
        <taxon>Sordariomycetidae</taxon>
        <taxon>Coniochaetales</taxon>
        <taxon>Coniochaetaceae</taxon>
        <taxon>Coniochaeta</taxon>
    </lineage>
</organism>
<evidence type="ECO:0000313" key="10">
    <source>
        <dbReference type="Proteomes" id="UP000275385"/>
    </source>
</evidence>
<keyword evidence="5 6" id="KW-0472">Membrane</keyword>
<dbReference type="GO" id="GO:0016020">
    <property type="term" value="C:membrane"/>
    <property type="evidence" value="ECO:0007669"/>
    <property type="project" value="UniProtKB-SubCell"/>
</dbReference>
<reference evidence="9 10" key="1">
    <citation type="submission" date="2018-08" db="EMBL/GenBank/DDBJ databases">
        <title>Draft genome of the lignicolous fungus Coniochaeta pulveracea.</title>
        <authorList>
            <person name="Borstlap C.J."/>
            <person name="De Witt R.N."/>
            <person name="Botha A."/>
            <person name="Volschenk H."/>
        </authorList>
    </citation>
    <scope>NUCLEOTIDE SEQUENCE [LARGE SCALE GENOMIC DNA]</scope>
    <source>
        <strain evidence="9 10">CAB683</strain>
    </source>
</reference>
<dbReference type="EMBL" id="QVQW01000027">
    <property type="protein sequence ID" value="RKU44777.1"/>
    <property type="molecule type" value="Genomic_DNA"/>
</dbReference>
<gene>
    <name evidence="9" type="primary">LAG1</name>
    <name evidence="9" type="ORF">DL546_006820</name>
</gene>
<proteinExistence type="inferred from homology"/>
<feature type="compositionally biased region" description="Acidic residues" evidence="7">
    <location>
        <begin position="753"/>
        <end position="762"/>
    </location>
</feature>
<feature type="region of interest" description="Disordered" evidence="7">
    <location>
        <begin position="236"/>
        <end position="255"/>
    </location>
</feature>
<keyword evidence="9" id="KW-0808">Transferase</keyword>
<feature type="compositionally biased region" description="Low complexity" evidence="7">
    <location>
        <begin position="803"/>
        <end position="813"/>
    </location>
</feature>
<comment type="caution">
    <text evidence="9">The sequence shown here is derived from an EMBL/GenBank/DDBJ whole genome shotgun (WGS) entry which is preliminary data.</text>
</comment>
<keyword evidence="3 6" id="KW-0812">Transmembrane</keyword>
<evidence type="ECO:0000259" key="8">
    <source>
        <dbReference type="PROSITE" id="PS50922"/>
    </source>
</evidence>
<comment type="similarity">
    <text evidence="2">Belongs to the sphingosine N-acyltransferase family.</text>
</comment>
<keyword evidence="10" id="KW-1185">Reference proteome</keyword>
<keyword evidence="9" id="KW-0012">Acyltransferase</keyword>
<sequence>MVPNLPIRVPKVYDWDETNNNDIGFEWILMEFMPGKTLQQRWRRMTMRQKSDLVKRLVEFEAMLLQPQFSHEGIGTLCHTGDPHVGSQNIKPGIMCARHFFWHNHCNYDLDRGPFRSAHDWLESHLNFTIRDRADRLANAAVLSDRERNACAMALGLARKLLHHLPAFLKKPQPSDRPVTTYLWHNDLNLRNILVDDQGAVTAIVDWETVSCEPFFVRLTYPKFLRGADLEGEPFRDFYEDSNEPDEDGLDNEGKHSDYWDDLMDYETTQLRKVYRRHMEQMCCPTSIPQGLKYNYELSRAVGFMTAVEECAFEPDAEWFEDVETWLQAQDGKQSNAVPDPDVKPVLVEEAEAVGKVVEKVEQVIKAPSSRTASRPSPIRNSSMHGPLYMQTAHKKLIVRRAKRKGDGQLKNLTRWLFENQSGLSFNLISLLFLTHFCLSKARPYTSKFFTLSYYNPATEKYAAGIDDLYFMTFCIVLFTGLRAGVMEHVLAPLGKRWGIAKRKDATRFSEQAWLLIYCSIVWPLGMYMYCRSKYFLNMSELWTNWPDRELTGLMKAYMLAQWSFWIQQVLVIHIEDRRKDHWQMLTHHFVTISLIAGCYANHQTRVGHLFLVLMDVVDLFLPLAKCLKYLGCGVICDVVFGLFMVAWFLARHVFYMTTCWSIYKDSARLIPDVCYRGGMDDLEGPFPIPKEGWSHVFEPFYNPRGTVCFGQNTMLTFLSALLFLQLITIMWFMMILRVAIRVLQGGAAEDVRSDDEGEEEDGVRGNAEEEEEEGKPLEVEAGVEDVDLKAWERRAGVKRTAGSSSSGISLPGHSDRKELLNRIGCEKQID</sequence>
<dbReference type="GO" id="GO:0046513">
    <property type="term" value="P:ceramide biosynthetic process"/>
    <property type="evidence" value="ECO:0007669"/>
    <property type="project" value="InterPro"/>
</dbReference>